<organism evidence="1">
    <name type="scientific">bioreactor metagenome</name>
    <dbReference type="NCBI Taxonomy" id="1076179"/>
    <lineage>
        <taxon>unclassified sequences</taxon>
        <taxon>metagenomes</taxon>
        <taxon>ecological metagenomes</taxon>
    </lineage>
</organism>
<name>A0A645CDU5_9ZZZZ</name>
<accession>A0A645CDU5</accession>
<reference evidence="1" key="1">
    <citation type="submission" date="2019-08" db="EMBL/GenBank/DDBJ databases">
        <authorList>
            <person name="Kucharzyk K."/>
            <person name="Murdoch R.W."/>
            <person name="Higgins S."/>
            <person name="Loffler F."/>
        </authorList>
    </citation>
    <scope>NUCLEOTIDE SEQUENCE</scope>
</reference>
<comment type="caution">
    <text evidence="1">The sequence shown here is derived from an EMBL/GenBank/DDBJ whole genome shotgun (WGS) entry which is preliminary data.</text>
</comment>
<dbReference type="AlphaFoldDB" id="A0A645CDU5"/>
<proteinExistence type="predicted"/>
<evidence type="ECO:0000313" key="1">
    <source>
        <dbReference type="EMBL" id="MPM75090.1"/>
    </source>
</evidence>
<sequence length="152" mass="17195">MDTIQCGVSEHHHAALLDTHFGLHVLLRETSPAQQTEVHRVLSADHAGLCSALSDLIFHDRHHRRFRTQYLRHFVPRHCEKSSCAGIGRHLERVGAEFPDQLGAKTVCRRVRDSHCPDLQFHGSESGYIQQTEDAGGVLLLYQQEYPAGRIL</sequence>
<protein>
    <submittedName>
        <fullName evidence="1">Uncharacterized protein</fullName>
    </submittedName>
</protein>
<gene>
    <name evidence="1" type="ORF">SDC9_122081</name>
</gene>
<dbReference type="EMBL" id="VSSQ01026399">
    <property type="protein sequence ID" value="MPM75090.1"/>
    <property type="molecule type" value="Genomic_DNA"/>
</dbReference>